<dbReference type="STRING" id="1073996.SAMN05444271_11379"/>
<evidence type="ECO:0008006" key="3">
    <source>
        <dbReference type="Google" id="ProtNLM"/>
    </source>
</evidence>
<evidence type="ECO:0000313" key="1">
    <source>
        <dbReference type="EMBL" id="SEI95828.1"/>
    </source>
</evidence>
<protein>
    <recommendedName>
        <fullName evidence="3">Nucleic acid-binding protein</fullName>
    </recommendedName>
</protein>
<proteinExistence type="predicted"/>
<accession>A0A2H4Q1W6</accession>
<name>A0A1H6UUA1_9EURY</name>
<dbReference type="EMBL" id="FNYR01000013">
    <property type="protein sequence ID" value="SEI95828.1"/>
    <property type="molecule type" value="Genomic_DNA"/>
</dbReference>
<accession>A0A1H6UUA1</accession>
<dbReference type="KEGG" id="hae:halTADL_1612"/>
<dbReference type="Proteomes" id="UP000198888">
    <property type="component" value="Unassembled WGS sequence"/>
</dbReference>
<keyword evidence="2" id="KW-1185">Reference proteome</keyword>
<dbReference type="InterPro" id="IPR018652">
    <property type="entry name" value="DUF2082_NA-bd_Znr"/>
</dbReference>
<dbReference type="OrthoDB" id="84364at2157"/>
<evidence type="ECO:0000313" key="2">
    <source>
        <dbReference type="Proteomes" id="UP000198888"/>
    </source>
</evidence>
<dbReference type="RefSeq" id="WP_218143669.1">
    <property type="nucleotide sequence ID" value="NZ_CP024845.1"/>
</dbReference>
<sequence length="71" mass="7711">MPFDDMDDSGCPKCDHTEAEVDKISTTGSGLSKLFDIQNRGFKTVSCTNCGYTELYKSDAGSSNLIDVFFG</sequence>
<dbReference type="Pfam" id="PF09855">
    <property type="entry name" value="Zn_ribbon_13"/>
    <property type="match status" value="1"/>
</dbReference>
<dbReference type="AlphaFoldDB" id="A0A1H6UUA1"/>
<dbReference type="GeneID" id="35002402"/>
<gene>
    <name evidence="1" type="ORF">SAMN05444271_11379</name>
</gene>
<reference evidence="1 2" key="1">
    <citation type="submission" date="2016-10" db="EMBL/GenBank/DDBJ databases">
        <authorList>
            <person name="de Groot N.N."/>
        </authorList>
    </citation>
    <scope>NUCLEOTIDE SEQUENCE [LARGE SCALE GENOMIC DNA]</scope>
    <source>
        <strain evidence="1 2">DSM 22187</strain>
    </source>
</reference>
<organism evidence="1 2">
    <name type="scientific">Halohasta litchfieldiae</name>
    <dbReference type="NCBI Taxonomy" id="1073996"/>
    <lineage>
        <taxon>Archaea</taxon>
        <taxon>Methanobacteriati</taxon>
        <taxon>Methanobacteriota</taxon>
        <taxon>Stenosarchaea group</taxon>
        <taxon>Halobacteria</taxon>
        <taxon>Halobacteriales</taxon>
        <taxon>Haloferacaceae</taxon>
        <taxon>Halohasta</taxon>
    </lineage>
</organism>